<dbReference type="SUPFAM" id="SSF143430">
    <property type="entry name" value="TTP0101/SSO1404-like"/>
    <property type="match status" value="1"/>
</dbReference>
<dbReference type="KEGG" id="sins:PW252_01040"/>
<dbReference type="RefSeq" id="WP_248049647.1">
    <property type="nucleotide sequence ID" value="NZ_CP118735.1"/>
</dbReference>
<dbReference type="EMBL" id="CP118735">
    <property type="protein sequence ID" value="WNY51280.1"/>
    <property type="molecule type" value="Genomic_DNA"/>
</dbReference>
<keyword evidence="4 9" id="KW-0479">Metal-binding</keyword>
<evidence type="ECO:0000256" key="2">
    <source>
        <dbReference type="ARBA" id="ARBA00009959"/>
    </source>
</evidence>
<accession>A0AA96VK33</accession>
<dbReference type="AlphaFoldDB" id="A0AA96VK33"/>
<dbReference type="GO" id="GO:0043571">
    <property type="term" value="P:maintenance of CRISPR repeat elements"/>
    <property type="evidence" value="ECO:0007669"/>
    <property type="project" value="UniProtKB-UniRule"/>
</dbReference>
<keyword evidence="6 9" id="KW-0378">Hydrolase</keyword>
<evidence type="ECO:0000313" key="10">
    <source>
        <dbReference type="EMBL" id="WNY51280.1"/>
    </source>
</evidence>
<dbReference type="GO" id="GO:0016787">
    <property type="term" value="F:hydrolase activity"/>
    <property type="evidence" value="ECO:0007669"/>
    <property type="project" value="UniProtKB-KW"/>
</dbReference>
<proteinExistence type="inferred from homology"/>
<evidence type="ECO:0000256" key="8">
    <source>
        <dbReference type="ARBA" id="ARBA00023118"/>
    </source>
</evidence>
<dbReference type="NCBIfam" id="TIGR01573">
    <property type="entry name" value="cas2"/>
    <property type="match status" value="1"/>
</dbReference>
<comment type="subunit">
    <text evidence="9">Homodimer, forms a heterotetramer with a Cas1 homodimer.</text>
</comment>
<dbReference type="GO" id="GO:0046872">
    <property type="term" value="F:metal ion binding"/>
    <property type="evidence" value="ECO:0007669"/>
    <property type="project" value="UniProtKB-UniRule"/>
</dbReference>
<evidence type="ECO:0000256" key="1">
    <source>
        <dbReference type="ARBA" id="ARBA00001946"/>
    </source>
</evidence>
<organism evidence="10">
    <name type="scientific">Streptococcus iners</name>
    <dbReference type="NCBI Taxonomy" id="3028084"/>
    <lineage>
        <taxon>Bacteria</taxon>
        <taxon>Bacillati</taxon>
        <taxon>Bacillota</taxon>
        <taxon>Bacilli</taxon>
        <taxon>Lactobacillales</taxon>
        <taxon>Streptococcaceae</taxon>
        <taxon>Streptococcus</taxon>
    </lineage>
</organism>
<dbReference type="CDD" id="cd09725">
    <property type="entry name" value="Cas2_I_II_III"/>
    <property type="match status" value="1"/>
</dbReference>
<keyword evidence="8 9" id="KW-0051">Antiviral defense</keyword>
<comment type="cofactor">
    <cofactor evidence="1 9">
        <name>Mg(2+)</name>
        <dbReference type="ChEBI" id="CHEBI:18420"/>
    </cofactor>
</comment>
<gene>
    <name evidence="9 10" type="primary">cas2</name>
    <name evidence="10" type="ORF">PW252_01040</name>
</gene>
<dbReference type="Pfam" id="PF09827">
    <property type="entry name" value="CRISPR_Cas2"/>
    <property type="match status" value="1"/>
</dbReference>
<sequence length="109" mass="12768">MTRYFNLGKGDVAFAKHKSVFCLVIYDIVSNKRRVKLAHLLSGYGIRVQRSSFELMIMEGEYKSLLQDLRDFYEESEGDSILVYRCKQEDVQFFSPYQTASLEQDCIFL</sequence>
<comment type="similarity">
    <text evidence="2 9">Belongs to the CRISPR-associated endoribonuclease Cas2 protein family.</text>
</comment>
<dbReference type="GO" id="GO:0004521">
    <property type="term" value="F:RNA endonuclease activity"/>
    <property type="evidence" value="ECO:0007669"/>
    <property type="project" value="InterPro"/>
</dbReference>
<evidence type="ECO:0000256" key="3">
    <source>
        <dbReference type="ARBA" id="ARBA00022722"/>
    </source>
</evidence>
<evidence type="ECO:0000256" key="5">
    <source>
        <dbReference type="ARBA" id="ARBA00022759"/>
    </source>
</evidence>
<dbReference type="GO" id="GO:0051607">
    <property type="term" value="P:defense response to virus"/>
    <property type="evidence" value="ECO:0007669"/>
    <property type="project" value="UniProtKB-UniRule"/>
</dbReference>
<reference evidence="10" key="1">
    <citation type="submission" date="2023-02" db="EMBL/GenBank/DDBJ databases">
        <title>Streptococcus sp. Genome Sequencing and Assembly.</title>
        <authorList>
            <person name="Shore S.M."/>
            <person name="Nicholson T.L."/>
        </authorList>
    </citation>
    <scope>NUCLEOTIDE SEQUENCE</scope>
    <source>
        <strain evidence="10">29887</strain>
    </source>
</reference>
<dbReference type="PANTHER" id="PTHR34405">
    <property type="entry name" value="CRISPR-ASSOCIATED ENDORIBONUCLEASE CAS2"/>
    <property type="match status" value="1"/>
</dbReference>
<keyword evidence="5 9" id="KW-0255">Endonuclease</keyword>
<evidence type="ECO:0000256" key="9">
    <source>
        <dbReference type="HAMAP-Rule" id="MF_01471"/>
    </source>
</evidence>
<name>A0AA96VK33_9STRE</name>
<dbReference type="InterPro" id="IPR019199">
    <property type="entry name" value="Virulence_VapD/CRISPR_Cas2"/>
</dbReference>
<feature type="binding site" evidence="9">
    <location>
        <position position="27"/>
    </location>
    <ligand>
        <name>Mg(2+)</name>
        <dbReference type="ChEBI" id="CHEBI:18420"/>
        <note>catalytic</note>
    </ligand>
</feature>
<dbReference type="Gene3D" id="3.30.70.240">
    <property type="match status" value="1"/>
</dbReference>
<dbReference type="EC" id="3.1.-.-" evidence="9"/>
<evidence type="ECO:0000256" key="6">
    <source>
        <dbReference type="ARBA" id="ARBA00022801"/>
    </source>
</evidence>
<keyword evidence="3 9" id="KW-0540">Nuclease</keyword>
<evidence type="ECO:0000256" key="7">
    <source>
        <dbReference type="ARBA" id="ARBA00022842"/>
    </source>
</evidence>
<dbReference type="InterPro" id="IPR021127">
    <property type="entry name" value="CRISPR_associated_Cas2"/>
</dbReference>
<dbReference type="HAMAP" id="MF_01471">
    <property type="entry name" value="Cas2"/>
    <property type="match status" value="1"/>
</dbReference>
<comment type="function">
    <text evidence="9">CRISPR (clustered regularly interspaced short palindromic repeat), is an adaptive immune system that provides protection against mobile genetic elements (viruses, transposable elements and conjugative plasmids). CRISPR clusters contain sequences complementary to antecedent mobile elements and target invading nucleic acids. CRISPR clusters are transcribed and processed into CRISPR RNA (crRNA). Functions as a ssRNA-specific endoribonuclease. Involved in the integration of spacer DNA into the CRISPR cassette.</text>
</comment>
<dbReference type="PANTHER" id="PTHR34405:SF3">
    <property type="entry name" value="CRISPR-ASSOCIATED ENDORIBONUCLEASE CAS2 3"/>
    <property type="match status" value="1"/>
</dbReference>
<keyword evidence="7 9" id="KW-0460">Magnesium</keyword>
<protein>
    <recommendedName>
        <fullName evidence="9">CRISPR-associated endoribonuclease Cas2</fullName>
        <ecNumber evidence="9">3.1.-.-</ecNumber>
    </recommendedName>
</protein>
<evidence type="ECO:0000256" key="4">
    <source>
        <dbReference type="ARBA" id="ARBA00022723"/>
    </source>
</evidence>